<proteinExistence type="predicted"/>
<comment type="caution">
    <text evidence="1">The sequence shown here is derived from an EMBL/GenBank/DDBJ whole genome shotgun (WGS) entry which is preliminary data.</text>
</comment>
<sequence length="80" mass="9481">MYLATYYILKQKKYLKNRNQYFDTFISIPDTIKQKILQLHFIHNANSDLIIESMKKLVKSPSNSQDLKLIEMGFNTLIIL</sequence>
<evidence type="ECO:0000313" key="2">
    <source>
        <dbReference type="Proteomes" id="UP000276133"/>
    </source>
</evidence>
<gene>
    <name evidence="1" type="ORF">BpHYR1_017723</name>
</gene>
<accession>A0A3M7T193</accession>
<dbReference type="AlphaFoldDB" id="A0A3M7T193"/>
<protein>
    <submittedName>
        <fullName evidence="1">Uncharacterized protein</fullName>
    </submittedName>
</protein>
<evidence type="ECO:0000313" key="1">
    <source>
        <dbReference type="EMBL" id="RNA41811.1"/>
    </source>
</evidence>
<name>A0A3M7T193_BRAPC</name>
<dbReference type="EMBL" id="REGN01000448">
    <property type="protein sequence ID" value="RNA41811.1"/>
    <property type="molecule type" value="Genomic_DNA"/>
</dbReference>
<keyword evidence="2" id="KW-1185">Reference proteome</keyword>
<organism evidence="1 2">
    <name type="scientific">Brachionus plicatilis</name>
    <name type="common">Marine rotifer</name>
    <name type="synonym">Brachionus muelleri</name>
    <dbReference type="NCBI Taxonomy" id="10195"/>
    <lineage>
        <taxon>Eukaryota</taxon>
        <taxon>Metazoa</taxon>
        <taxon>Spiralia</taxon>
        <taxon>Gnathifera</taxon>
        <taxon>Rotifera</taxon>
        <taxon>Eurotatoria</taxon>
        <taxon>Monogononta</taxon>
        <taxon>Pseudotrocha</taxon>
        <taxon>Ploima</taxon>
        <taxon>Brachionidae</taxon>
        <taxon>Brachionus</taxon>
    </lineage>
</organism>
<reference evidence="1 2" key="1">
    <citation type="journal article" date="2018" name="Sci. Rep.">
        <title>Genomic signatures of local adaptation to the degree of environmental predictability in rotifers.</title>
        <authorList>
            <person name="Franch-Gras L."/>
            <person name="Hahn C."/>
            <person name="Garcia-Roger E.M."/>
            <person name="Carmona M.J."/>
            <person name="Serra M."/>
            <person name="Gomez A."/>
        </authorList>
    </citation>
    <scope>NUCLEOTIDE SEQUENCE [LARGE SCALE GENOMIC DNA]</scope>
    <source>
        <strain evidence="1">HYR1</strain>
    </source>
</reference>
<dbReference type="Proteomes" id="UP000276133">
    <property type="component" value="Unassembled WGS sequence"/>
</dbReference>